<name>A0A1J5QEM8_9ZZZZ</name>
<sequence>MGAELALTALLQLGLRITSSRDLDQARWLVRQAGVDAVRKATHELASRYMPRPQRVILYLGLDRRTTPRPDLPHAAAAQAHTRNRQLGWHREAASTGR</sequence>
<reference evidence="2" key="1">
    <citation type="submission" date="2016-10" db="EMBL/GenBank/DDBJ databases">
        <title>Sequence of Gallionella enrichment culture.</title>
        <authorList>
            <person name="Poehlein A."/>
            <person name="Muehling M."/>
            <person name="Daniel R."/>
        </authorList>
    </citation>
    <scope>NUCLEOTIDE SEQUENCE</scope>
</reference>
<proteinExistence type="predicted"/>
<organism evidence="2">
    <name type="scientific">mine drainage metagenome</name>
    <dbReference type="NCBI Taxonomy" id="410659"/>
    <lineage>
        <taxon>unclassified sequences</taxon>
        <taxon>metagenomes</taxon>
        <taxon>ecological metagenomes</taxon>
    </lineage>
</organism>
<dbReference type="AlphaFoldDB" id="A0A1J5QEM8"/>
<accession>A0A1J5QEM8</accession>
<comment type="caution">
    <text evidence="2">The sequence shown here is derived from an EMBL/GenBank/DDBJ whole genome shotgun (WGS) entry which is preliminary data.</text>
</comment>
<gene>
    <name evidence="2" type="ORF">GALL_363210</name>
</gene>
<evidence type="ECO:0000313" key="2">
    <source>
        <dbReference type="EMBL" id="OIQ81912.1"/>
    </source>
</evidence>
<protein>
    <submittedName>
        <fullName evidence="2">Uncharacterized protein</fullName>
    </submittedName>
</protein>
<feature type="compositionally biased region" description="Basic and acidic residues" evidence="1">
    <location>
        <begin position="89"/>
        <end position="98"/>
    </location>
</feature>
<dbReference type="EMBL" id="MLJW01000866">
    <property type="protein sequence ID" value="OIQ81912.1"/>
    <property type="molecule type" value="Genomic_DNA"/>
</dbReference>
<evidence type="ECO:0000256" key="1">
    <source>
        <dbReference type="SAM" id="MobiDB-lite"/>
    </source>
</evidence>
<feature type="region of interest" description="Disordered" evidence="1">
    <location>
        <begin position="65"/>
        <end position="98"/>
    </location>
</feature>